<protein>
    <submittedName>
        <fullName evidence="1">Uncharacterized protein</fullName>
    </submittedName>
</protein>
<evidence type="ECO:0000313" key="1">
    <source>
        <dbReference type="EMBL" id="QOK96669.1"/>
    </source>
</evidence>
<name>A0AA92JRY5_RALSL</name>
<dbReference type="AlphaFoldDB" id="A0AA92JRY5"/>
<evidence type="ECO:0000313" key="2">
    <source>
        <dbReference type="Proteomes" id="UP000593970"/>
    </source>
</evidence>
<reference evidence="2" key="1">
    <citation type="submission" date="2020-04" db="EMBL/GenBank/DDBJ databases">
        <title>Ralstonia solanacearum UW576, UW763, UW773, and UW774.</title>
        <authorList>
            <person name="Steidl O."/>
            <person name="Truchon A."/>
            <person name="Allen C."/>
        </authorList>
    </citation>
    <scope>NUCLEOTIDE SEQUENCE [LARGE SCALE GENOMIC DNA]</scope>
    <source>
        <strain evidence="2">UW774</strain>
    </source>
</reference>
<dbReference type="EMBL" id="CP051169">
    <property type="protein sequence ID" value="QOK96669.1"/>
    <property type="molecule type" value="Genomic_DNA"/>
</dbReference>
<dbReference type="Proteomes" id="UP000593970">
    <property type="component" value="Chromosome"/>
</dbReference>
<organism evidence="1 2">
    <name type="scientific">Ralstonia solanacearum</name>
    <name type="common">Pseudomonas solanacearum</name>
    <dbReference type="NCBI Taxonomy" id="305"/>
    <lineage>
        <taxon>Bacteria</taxon>
        <taxon>Pseudomonadati</taxon>
        <taxon>Pseudomonadota</taxon>
        <taxon>Betaproteobacteria</taxon>
        <taxon>Burkholderiales</taxon>
        <taxon>Burkholderiaceae</taxon>
        <taxon>Ralstonia</taxon>
        <taxon>Ralstonia solanacearum species complex</taxon>
    </lineage>
</organism>
<gene>
    <name evidence="1" type="ORF">HF909_09630</name>
</gene>
<proteinExistence type="predicted"/>
<accession>A0AA92JRY5</accession>
<sequence>MKVDEALAQLATNEGSEVNIDGVFVMVHGIGYFVPSMDDIDDKSRAIMVDFHGLEKCLLSSVPAYGGGKYSYCDKAMISGVLSKSPQAEFQCAIGRIHDFVVYKYGEEMSVSL</sequence>